<dbReference type="InterPro" id="IPR013083">
    <property type="entry name" value="Znf_RING/FYVE/PHD"/>
</dbReference>
<feature type="domain" description="FYVE-type" evidence="13">
    <location>
        <begin position="110"/>
        <end position="170"/>
    </location>
</feature>
<evidence type="ECO:0000256" key="7">
    <source>
        <dbReference type="ARBA" id="ARBA00023018"/>
    </source>
</evidence>
<keyword evidence="5" id="KW-0221">Differentiation</keyword>
<evidence type="ECO:0000256" key="2">
    <source>
        <dbReference type="ARBA" id="ARBA00022723"/>
    </source>
</evidence>
<feature type="compositionally biased region" description="Low complexity" evidence="10">
    <location>
        <begin position="412"/>
        <end position="430"/>
    </location>
</feature>
<comment type="subcellular location">
    <subcellularLocation>
        <location evidence="8">Presynaptic cell membrane</location>
        <topology evidence="8">Peripheral membrane protein</topology>
    </subcellularLocation>
</comment>
<dbReference type="Proteomes" id="UP000233200">
    <property type="component" value="Unplaced"/>
</dbReference>
<dbReference type="InterPro" id="IPR035892">
    <property type="entry name" value="C2_domain_sf"/>
</dbReference>
<dbReference type="GO" id="GO:0042734">
    <property type="term" value="C:presynaptic membrane"/>
    <property type="evidence" value="ECO:0007669"/>
    <property type="project" value="UniProtKB-SubCell"/>
</dbReference>
<dbReference type="GO" id="GO:0050806">
    <property type="term" value="P:positive regulation of synaptic transmission"/>
    <property type="evidence" value="ECO:0007669"/>
    <property type="project" value="TreeGrafter"/>
</dbReference>
<keyword evidence="4 9" id="KW-0863">Zinc-finger</keyword>
<dbReference type="PANTHER" id="PTHR12157:SF18">
    <property type="entry name" value="REGULATING SYNAPTIC MEMBRANE EXOCYTOSIS PROTEIN 1"/>
    <property type="match status" value="1"/>
</dbReference>
<feature type="region of interest" description="Disordered" evidence="10">
    <location>
        <begin position="1082"/>
        <end position="1128"/>
    </location>
</feature>
<dbReference type="GO" id="GO:0048788">
    <property type="term" value="C:cytoskeleton of presynaptic active zone"/>
    <property type="evidence" value="ECO:0007669"/>
    <property type="project" value="TreeGrafter"/>
</dbReference>
<dbReference type="PROSITE" id="PS50916">
    <property type="entry name" value="RABBD"/>
    <property type="match status" value="1"/>
</dbReference>
<feature type="compositionally biased region" description="Low complexity" evidence="10">
    <location>
        <begin position="701"/>
        <end position="717"/>
    </location>
</feature>
<sequence length="1542" mass="172305">MSSAVGPRGPRPPTVPPPMQELPDLSHLTEEERNIIMAVMDRQKEEEEKEEAMLKCVVRDMAKPAACKTPRNAENQPHQPSPRLHQQFESYKEQVRKIGEEARRYQGEHKDDAPTCGICHKTKFADGCGHLCSYCRTKFCARCGGRVSLRSNNEDKVVMWVCNLCRKQQEILTKSGAWFFGSGPQQTSQDGTLSDTATGAGSEVPREKKARLQERSRSQTPLSTAAASSQDTAPPSAPPDRSKGAEPSQQALGPEQKQASSRSRSEPPRERKKTPGLSEQNGKGALKSERKRVPKTSAQPGEGAVEERERKERRESRRLEKGRSQDYPDTPEKRDEGKVADEEKQRKEEEYQTRYRSDPNLARYPVKPPPEEQQMRMHARVSRARHERRHSDVALPRTEAGAALPEGKVGKRAPAAARASPPDSPRAYSAERTAETRAPGAKQLTNHSPPAAPRHGPVPGEATELKAQEPLRKQSRLDPSSAVLMRKAKREKVETMLRNDSLSSDQSESVRPSPPKPHRSKRGGKKRQMSVSSSEEEGVSTPEYTSCEDVELESESVSEKGDLDYYWLDPATWHSRETSPISSHPVTWQPSKEGDRLIGRVILNKRTTMPKESGALLGLKVVGGKMTDLGRLGAFITKVKKGSLADVVGHLRAGDEVLEWNGKPLPGATNEEVYNIILESKSEPQVEIIVSRPIGDIPRIPESSHPPLESSSSSFESQKMERPSISVISPTSPGALKDAPQVLPGQLSVKLWYDKVGHQLIVNVLQATDLPARVDGRPRNPYVKMYFLPDRSDKSKRRTKTVKKILEPKWNQTFVYSHVHRRDFRERMLEITVWDQPRVQEEESEFLGEILIELETALLDDEPHWYKLQTHDESSLPLPQPSPFMPRRHIHGESSSKKLQRSQRISDSDISDYEVDDGIGVVPPVGYRSSARESKSTTLTVPEQQRTTHHRSRSVSPHRGNDQGKPRSRLPNVPLQRSLDEIHPTRRSRSPTRHHDASRSPVDHRARDVDSQYLSEQDSELLMLPRAKRGRSAECLHTTRHLVRHYKTLPPKMPLLQSSSHWNIYSELQPFLDRARSASTNCLRPDTSLHSPERERMHRQRSPTQSPPADTSFSSRRGRQLPQVPVRSGSIEQASLVVEERTRQMKMKVHRFKQTTGSGSSQELDREQYSKYNIHKDQYRSCDNVSAKSSDSDVSDVSAISRTSSASRLSSTSFMSEQSERPRGRISSFTPKMQGRRMGTSGRAIMKSTSVSGEIYILEHNDGSQSDTAVGTVGAGGKKRRSSLSAKVVAIVSRRSRSTSQLSQTESGHKKLKSTIQRSTETGMAAEMRKMVRQPSRESTDGSINSYSSEGNLIFPGVRLGADSQFSDFLDGLGPAQLVGRQTLATPAMGDIQIGMEDKKGQLEVEVIRARSLTQKPGSKSTPAPYVKVYLLENGACIAKKKTRIARKTLDPLYQQSLVFDESPQGKVLQVIVWGDYGRMDHKCFMGVAQILLEELDLSSMVIGWYKLFPPSSLVDPTLTPLTRRASQSSLESSTGPPCIRS</sequence>
<dbReference type="GO" id="GO:0030154">
    <property type="term" value="P:cell differentiation"/>
    <property type="evidence" value="ECO:0007669"/>
    <property type="project" value="UniProtKB-KW"/>
</dbReference>
<dbReference type="InterPro" id="IPR010911">
    <property type="entry name" value="Rab_BD"/>
</dbReference>
<dbReference type="PANTHER" id="PTHR12157">
    <property type="entry name" value="REGULATING SYNAPTIC MEMBRANE EXOCYTOSIS PROTEIN"/>
    <property type="match status" value="1"/>
</dbReference>
<feature type="compositionally biased region" description="Basic and acidic residues" evidence="10">
    <location>
        <begin position="1327"/>
        <end position="1340"/>
    </location>
</feature>
<dbReference type="GO" id="GO:0042391">
    <property type="term" value="P:regulation of membrane potential"/>
    <property type="evidence" value="ECO:0007669"/>
    <property type="project" value="TreeGrafter"/>
</dbReference>
<feature type="compositionally biased region" description="Basic and acidic residues" evidence="10">
    <location>
        <begin position="463"/>
        <end position="476"/>
    </location>
</feature>
<feature type="region of interest" description="Disordered" evidence="10">
    <location>
        <begin position="1295"/>
        <end position="1345"/>
    </location>
</feature>
<dbReference type="CDD" id="cd04028">
    <property type="entry name" value="C2B_RIM1alpha"/>
    <property type="match status" value="1"/>
</dbReference>
<dbReference type="FunFam" id="2.60.40.150:FF:000001">
    <property type="entry name" value="Regulating synaptic membrane exocytosis 3, isoform CRA_a"/>
    <property type="match status" value="1"/>
</dbReference>
<evidence type="ECO:0000256" key="8">
    <source>
        <dbReference type="ARBA" id="ARBA00060476"/>
    </source>
</evidence>
<keyword evidence="6" id="KW-0862">Zinc</keyword>
<feature type="domain" description="PDZ" evidence="12">
    <location>
        <begin position="606"/>
        <end position="692"/>
    </location>
</feature>
<evidence type="ECO:0000259" key="14">
    <source>
        <dbReference type="PROSITE" id="PS50916"/>
    </source>
</evidence>
<dbReference type="FunFam" id="3.30.40.10:FF:000546">
    <property type="entry name" value="Regulating synaptic membrane exocytosis 1"/>
    <property type="match status" value="1"/>
</dbReference>
<dbReference type="SUPFAM" id="SSF50156">
    <property type="entry name" value="PDZ domain-like"/>
    <property type="match status" value="1"/>
</dbReference>
<organism evidence="15 16">
    <name type="scientific">Rhinopithecus roxellana</name>
    <name type="common">Golden snub-nosed monkey</name>
    <name type="synonym">Pygathrix roxellana</name>
    <dbReference type="NCBI Taxonomy" id="61622"/>
    <lineage>
        <taxon>Eukaryota</taxon>
        <taxon>Metazoa</taxon>
        <taxon>Chordata</taxon>
        <taxon>Craniata</taxon>
        <taxon>Vertebrata</taxon>
        <taxon>Euteleostomi</taxon>
        <taxon>Mammalia</taxon>
        <taxon>Eutheria</taxon>
        <taxon>Euarchontoglires</taxon>
        <taxon>Primates</taxon>
        <taxon>Haplorrhini</taxon>
        <taxon>Catarrhini</taxon>
        <taxon>Cercopithecidae</taxon>
        <taxon>Colobinae</taxon>
        <taxon>Rhinopithecus</taxon>
    </lineage>
</organism>
<dbReference type="Pfam" id="PF00595">
    <property type="entry name" value="PDZ"/>
    <property type="match status" value="1"/>
</dbReference>
<feature type="compositionally biased region" description="Polar residues" evidence="10">
    <location>
        <begin position="183"/>
        <end position="199"/>
    </location>
</feature>
<gene>
    <name evidence="15" type="primary">RIMS1</name>
</gene>
<feature type="region of interest" description="Disordered" evidence="10">
    <location>
        <begin position="1"/>
        <end position="26"/>
    </location>
</feature>
<feature type="compositionally biased region" description="Polar residues" evidence="10">
    <location>
        <begin position="936"/>
        <end position="945"/>
    </location>
</feature>
<dbReference type="SMART" id="SM00239">
    <property type="entry name" value="C2"/>
    <property type="match status" value="2"/>
</dbReference>
<dbReference type="PROSITE" id="PS50178">
    <property type="entry name" value="ZF_FYVE"/>
    <property type="match status" value="1"/>
</dbReference>
<dbReference type="InterPro" id="IPR000008">
    <property type="entry name" value="C2_dom"/>
</dbReference>
<dbReference type="Pfam" id="PF22601">
    <property type="entry name" value="RIM2a_ZnF"/>
    <property type="match status" value="1"/>
</dbReference>
<keyword evidence="16" id="KW-1185">Reference proteome</keyword>
<dbReference type="GO" id="GO:0048167">
    <property type="term" value="P:regulation of synaptic plasticity"/>
    <property type="evidence" value="ECO:0007669"/>
    <property type="project" value="TreeGrafter"/>
</dbReference>
<dbReference type="Gene3D" id="2.60.40.150">
    <property type="entry name" value="C2 domain"/>
    <property type="match status" value="2"/>
</dbReference>
<feature type="compositionally biased region" description="Polar residues" evidence="10">
    <location>
        <begin position="1102"/>
        <end position="1115"/>
    </location>
</feature>
<dbReference type="FunFam" id="2.30.42.10:FF:000003">
    <property type="entry name" value="Regulating synaptic membrane exocytosis protein 1, putative"/>
    <property type="match status" value="1"/>
</dbReference>
<evidence type="ECO:0000313" key="16">
    <source>
        <dbReference type="Proteomes" id="UP000233200"/>
    </source>
</evidence>
<evidence type="ECO:0000256" key="5">
    <source>
        <dbReference type="ARBA" id="ARBA00022782"/>
    </source>
</evidence>
<dbReference type="GO" id="GO:0008270">
    <property type="term" value="F:zinc ion binding"/>
    <property type="evidence" value="ECO:0007669"/>
    <property type="project" value="UniProtKB-KW"/>
</dbReference>
<feature type="domain" description="RabBD" evidence="14">
    <location>
        <begin position="22"/>
        <end position="182"/>
    </location>
</feature>
<evidence type="ECO:0000256" key="1">
    <source>
        <dbReference type="ARBA" id="ARBA00022553"/>
    </source>
</evidence>
<feature type="region of interest" description="Disordered" evidence="10">
    <location>
        <begin position="183"/>
        <end position="556"/>
    </location>
</feature>
<feature type="compositionally biased region" description="Low complexity" evidence="10">
    <location>
        <begin position="1195"/>
        <end position="1216"/>
    </location>
</feature>
<keyword evidence="7" id="KW-0770">Synapse</keyword>
<dbReference type="GO" id="GO:0031267">
    <property type="term" value="F:small GTPase binding"/>
    <property type="evidence" value="ECO:0007669"/>
    <property type="project" value="InterPro"/>
</dbReference>
<feature type="compositionally biased region" description="Pro residues" evidence="10">
    <location>
        <begin position="9"/>
        <end position="20"/>
    </location>
</feature>
<accession>A0A2K6RKR9</accession>
<dbReference type="SUPFAM" id="SSF57903">
    <property type="entry name" value="FYVE/PHD zinc finger"/>
    <property type="match status" value="1"/>
</dbReference>
<keyword evidence="2" id="KW-0479">Metal-binding</keyword>
<dbReference type="CDD" id="cd06714">
    <property type="entry name" value="PDZ_RIM-like"/>
    <property type="match status" value="1"/>
</dbReference>
<dbReference type="GeneTree" id="ENSGT00940000155134"/>
<dbReference type="InterPro" id="IPR039032">
    <property type="entry name" value="Rim-like"/>
</dbReference>
<feature type="compositionally biased region" description="Acidic residues" evidence="10">
    <location>
        <begin position="546"/>
        <end position="556"/>
    </location>
</feature>
<feature type="region of interest" description="Disordered" evidence="10">
    <location>
        <begin position="1182"/>
        <end position="1241"/>
    </location>
</feature>
<feature type="domain" description="C2" evidence="11">
    <location>
        <begin position="743"/>
        <end position="866"/>
    </location>
</feature>
<evidence type="ECO:0000256" key="9">
    <source>
        <dbReference type="PROSITE-ProRule" id="PRU00091"/>
    </source>
</evidence>
<dbReference type="GO" id="GO:0048791">
    <property type="term" value="P:calcium ion-regulated exocytosis of neurotransmitter"/>
    <property type="evidence" value="ECO:0007669"/>
    <property type="project" value="TreeGrafter"/>
</dbReference>
<dbReference type="Pfam" id="PF00168">
    <property type="entry name" value="C2"/>
    <property type="match status" value="2"/>
</dbReference>
<evidence type="ECO:0000256" key="3">
    <source>
        <dbReference type="ARBA" id="ARBA00022737"/>
    </source>
</evidence>
<reference evidence="15" key="2">
    <citation type="submission" date="2025-09" db="UniProtKB">
        <authorList>
            <consortium name="Ensembl"/>
        </authorList>
    </citation>
    <scope>IDENTIFICATION</scope>
</reference>
<feature type="compositionally biased region" description="Polar residues" evidence="10">
    <location>
        <begin position="498"/>
        <end position="510"/>
    </location>
</feature>
<evidence type="ECO:0000256" key="6">
    <source>
        <dbReference type="ARBA" id="ARBA00022833"/>
    </source>
</evidence>
<dbReference type="SMART" id="SM00228">
    <property type="entry name" value="PDZ"/>
    <property type="match status" value="1"/>
</dbReference>
<dbReference type="GO" id="GO:1903861">
    <property type="term" value="P:positive regulation of dendrite extension"/>
    <property type="evidence" value="ECO:0007669"/>
    <property type="project" value="UniProtKB-ARBA"/>
</dbReference>
<name>A0A2K6RKR9_RHIRO</name>
<evidence type="ECO:0000256" key="10">
    <source>
        <dbReference type="SAM" id="MobiDB-lite"/>
    </source>
</evidence>
<feature type="compositionally biased region" description="Basic and acidic residues" evidence="10">
    <location>
        <begin position="204"/>
        <end position="217"/>
    </location>
</feature>
<evidence type="ECO:0000256" key="4">
    <source>
        <dbReference type="ARBA" id="ARBA00022771"/>
    </source>
</evidence>
<proteinExistence type="predicted"/>
<feature type="compositionally biased region" description="Basic residues" evidence="10">
    <location>
        <begin position="516"/>
        <end position="528"/>
    </location>
</feature>
<dbReference type="InterPro" id="IPR011011">
    <property type="entry name" value="Znf_FYVE_PHD"/>
</dbReference>
<dbReference type="SUPFAM" id="SSF49562">
    <property type="entry name" value="C2 domain (Calcium/lipid-binding domain, CaLB)"/>
    <property type="match status" value="2"/>
</dbReference>
<dbReference type="GO" id="GO:0044325">
    <property type="term" value="F:transmembrane transporter binding"/>
    <property type="evidence" value="ECO:0007669"/>
    <property type="project" value="TreeGrafter"/>
</dbReference>
<dbReference type="InterPro" id="IPR017455">
    <property type="entry name" value="Znf_FYVE-rel"/>
</dbReference>
<feature type="compositionally biased region" description="Polar residues" evidence="10">
    <location>
        <begin position="218"/>
        <end position="233"/>
    </location>
</feature>
<dbReference type="InterPro" id="IPR001478">
    <property type="entry name" value="PDZ"/>
</dbReference>
<feature type="compositionally biased region" description="Basic and acidic residues" evidence="10">
    <location>
        <begin position="993"/>
        <end position="1010"/>
    </location>
</feature>
<feature type="compositionally biased region" description="Basic residues" evidence="10">
    <location>
        <begin position="377"/>
        <end position="388"/>
    </location>
</feature>
<feature type="region of interest" description="Disordered" evidence="10">
    <location>
        <begin position="699"/>
        <end position="733"/>
    </location>
</feature>
<feature type="compositionally biased region" description="Basic and acidic residues" evidence="10">
    <location>
        <begin position="305"/>
        <end position="357"/>
    </location>
</feature>
<reference evidence="15" key="1">
    <citation type="submission" date="2025-08" db="UniProtKB">
        <authorList>
            <consortium name="Ensembl"/>
        </authorList>
    </citation>
    <scope>IDENTIFICATION</scope>
</reference>
<dbReference type="Ensembl" id="ENSRROT00000066111.1">
    <property type="protein sequence ID" value="ENSRROP00000041610.1"/>
    <property type="gene ID" value="ENSRROG00000043864.1"/>
</dbReference>
<dbReference type="FunFam" id="2.60.40.150:FF:000003">
    <property type="entry name" value="Regulating synaptic membrane exocytosis protein 2"/>
    <property type="match status" value="1"/>
</dbReference>
<evidence type="ECO:0000259" key="11">
    <source>
        <dbReference type="PROSITE" id="PS50004"/>
    </source>
</evidence>
<dbReference type="GO" id="GO:2000300">
    <property type="term" value="P:regulation of synaptic vesicle exocytosis"/>
    <property type="evidence" value="ECO:0007669"/>
    <property type="project" value="TreeGrafter"/>
</dbReference>
<feature type="region of interest" description="Disordered" evidence="10">
    <location>
        <begin position="871"/>
        <end position="1014"/>
    </location>
</feature>
<dbReference type="InterPro" id="IPR054386">
    <property type="entry name" value="RIM_Znf"/>
</dbReference>
<dbReference type="CDD" id="cd04031">
    <property type="entry name" value="C2A_RIM1alpha"/>
    <property type="match status" value="1"/>
</dbReference>
<dbReference type="PROSITE" id="PS50004">
    <property type="entry name" value="C2"/>
    <property type="match status" value="2"/>
</dbReference>
<dbReference type="InterPro" id="IPR036034">
    <property type="entry name" value="PDZ_sf"/>
</dbReference>
<evidence type="ECO:0000259" key="13">
    <source>
        <dbReference type="PROSITE" id="PS50178"/>
    </source>
</evidence>
<dbReference type="PROSITE" id="PS50106">
    <property type="entry name" value="PDZ"/>
    <property type="match status" value="1"/>
</dbReference>
<evidence type="ECO:0000313" key="15">
    <source>
        <dbReference type="Ensembl" id="ENSRROP00000041610.1"/>
    </source>
</evidence>
<dbReference type="Gene3D" id="2.30.42.10">
    <property type="match status" value="1"/>
</dbReference>
<keyword evidence="3" id="KW-0677">Repeat</keyword>
<keyword evidence="1" id="KW-0597">Phosphoprotein</keyword>
<evidence type="ECO:0000259" key="12">
    <source>
        <dbReference type="PROSITE" id="PS50106"/>
    </source>
</evidence>
<dbReference type="Gene3D" id="3.30.40.10">
    <property type="entry name" value="Zinc/RING finger domain, C3HC4 (zinc finger)"/>
    <property type="match status" value="1"/>
</dbReference>
<feature type="domain" description="C2" evidence="11">
    <location>
        <begin position="1388"/>
        <end position="1506"/>
    </location>
</feature>
<protein>
    <submittedName>
        <fullName evidence="15">Regulating synaptic membrane exocytosis 1</fullName>
    </submittedName>
</protein>
<dbReference type="GO" id="GO:0006886">
    <property type="term" value="P:intracellular protein transport"/>
    <property type="evidence" value="ECO:0007669"/>
    <property type="project" value="InterPro"/>
</dbReference>